<dbReference type="EMBL" id="BSOS01000073">
    <property type="protein sequence ID" value="GLR67911.1"/>
    <property type="molecule type" value="Genomic_DNA"/>
</dbReference>
<dbReference type="Gene3D" id="2.70.98.70">
    <property type="match status" value="1"/>
</dbReference>
<accession>A0ABQ6A649</accession>
<dbReference type="Pfam" id="PF07940">
    <property type="entry name" value="Hepar_II_III_C"/>
    <property type="match status" value="1"/>
</dbReference>
<dbReference type="InterPro" id="IPR012480">
    <property type="entry name" value="Hepar_II_III_C"/>
</dbReference>
<feature type="domain" description="Heparinase II/III-like C-terminal" evidence="2">
    <location>
        <begin position="300"/>
        <end position="526"/>
    </location>
</feature>
<protein>
    <submittedName>
        <fullName evidence="3">Heparinase</fullName>
    </submittedName>
</protein>
<dbReference type="RefSeq" id="WP_284258711.1">
    <property type="nucleotide sequence ID" value="NZ_BSOS01000073.1"/>
</dbReference>
<dbReference type="InterPro" id="IPR008929">
    <property type="entry name" value="Chondroitin_lyas"/>
</dbReference>
<keyword evidence="4" id="KW-1185">Reference proteome</keyword>
<name>A0ABQ6A649_9PROT</name>
<evidence type="ECO:0000313" key="3">
    <source>
        <dbReference type="EMBL" id="GLR67911.1"/>
    </source>
</evidence>
<organism evidence="3 4">
    <name type="scientific">Acidocella aquatica</name>
    <dbReference type="NCBI Taxonomy" id="1922313"/>
    <lineage>
        <taxon>Bacteria</taxon>
        <taxon>Pseudomonadati</taxon>
        <taxon>Pseudomonadota</taxon>
        <taxon>Alphaproteobacteria</taxon>
        <taxon>Acetobacterales</taxon>
        <taxon>Acidocellaceae</taxon>
        <taxon>Acidocella</taxon>
    </lineage>
</organism>
<reference evidence="4" key="1">
    <citation type="journal article" date="2019" name="Int. J. Syst. Evol. Microbiol.">
        <title>The Global Catalogue of Microorganisms (GCM) 10K type strain sequencing project: providing services to taxonomists for standard genome sequencing and annotation.</title>
        <authorList>
            <consortium name="The Broad Institute Genomics Platform"/>
            <consortium name="The Broad Institute Genome Sequencing Center for Infectious Disease"/>
            <person name="Wu L."/>
            <person name="Ma J."/>
        </authorList>
    </citation>
    <scope>NUCLEOTIDE SEQUENCE [LARGE SCALE GENOMIC DNA]</scope>
    <source>
        <strain evidence="4">NBRC 112502</strain>
    </source>
</reference>
<gene>
    <name evidence="3" type="ORF">GCM10010909_25920</name>
</gene>
<comment type="subcellular location">
    <subcellularLocation>
        <location evidence="1">Cell envelope</location>
    </subcellularLocation>
</comment>
<evidence type="ECO:0000256" key="1">
    <source>
        <dbReference type="ARBA" id="ARBA00004196"/>
    </source>
</evidence>
<comment type="caution">
    <text evidence="3">The sequence shown here is derived from an EMBL/GenBank/DDBJ whole genome shotgun (WGS) entry which is preliminary data.</text>
</comment>
<evidence type="ECO:0000259" key="2">
    <source>
        <dbReference type="Pfam" id="PF07940"/>
    </source>
</evidence>
<dbReference type="Gene3D" id="1.50.10.100">
    <property type="entry name" value="Chondroitin AC/alginate lyase"/>
    <property type="match status" value="1"/>
</dbReference>
<proteinExistence type="predicted"/>
<dbReference type="Proteomes" id="UP001156641">
    <property type="component" value="Unassembled WGS sequence"/>
</dbReference>
<evidence type="ECO:0000313" key="4">
    <source>
        <dbReference type="Proteomes" id="UP001156641"/>
    </source>
</evidence>
<sequence>MNQPGQLGRNARSLLARLQNLRSRNAPDAPALSLRDPWPGEPGRGARLVKAELEFGGAVLPMPPGVFRPTSATAILRAHLHGFTWLRDLRALGTDAARTRARTLVSEFMDTEALEPIGLTPDVTGARLAAWLGHYDFFAASADDDFRQRLMSRLVMDARSLSAILPVEVRDGRALTALKGLAAAAVAMPEHVGNLPRVLRFLTPALEGQFFADGCHIERSPAAHLAALQDLTEFRALLQARGGEPPAELLGAIEKAAAALRALRHGDGGLALFNGSKEEVPSLIDLVLAQAGRARGIIAPLKSSGLYRMSAAKALLLMDAGLPAPAGFDRFAHAGTLGFEFSWGKERLITNCGAAPASAAEWGTALRSTAAHSTLSIADVSSAEVREQGLGRKPTEVHAERQDIAGGQWIEASHNGWAKLFGAIHHRRIGLADSGEELLGEDLIEAEQPQPFTIRFHLHPNVTAMVQQDNEAVLLRTPGGLGFRLRAEGAPISVEESVYFGQAEPRRAEQVVLAGHQDGPQHIKWSITKV</sequence>